<evidence type="ECO:0000313" key="1">
    <source>
        <dbReference type="EnsemblPlants" id="AVESA.00010b.r2.4CG1260350.1.CDS.1"/>
    </source>
</evidence>
<keyword evidence="2" id="KW-1185">Reference proteome</keyword>
<dbReference type="EnsemblPlants" id="AVESA.00010b.r2.4CG1260350.1">
    <property type="protein sequence ID" value="AVESA.00010b.r2.4CG1260350.1.CDS.1"/>
    <property type="gene ID" value="AVESA.00010b.r2.4CG1260350"/>
</dbReference>
<proteinExistence type="predicted"/>
<reference evidence="1" key="2">
    <citation type="submission" date="2025-09" db="UniProtKB">
        <authorList>
            <consortium name="EnsemblPlants"/>
        </authorList>
    </citation>
    <scope>IDENTIFICATION</scope>
</reference>
<organism evidence="1 2">
    <name type="scientific">Avena sativa</name>
    <name type="common">Oat</name>
    <dbReference type="NCBI Taxonomy" id="4498"/>
    <lineage>
        <taxon>Eukaryota</taxon>
        <taxon>Viridiplantae</taxon>
        <taxon>Streptophyta</taxon>
        <taxon>Embryophyta</taxon>
        <taxon>Tracheophyta</taxon>
        <taxon>Spermatophyta</taxon>
        <taxon>Magnoliopsida</taxon>
        <taxon>Liliopsida</taxon>
        <taxon>Poales</taxon>
        <taxon>Poaceae</taxon>
        <taxon>BOP clade</taxon>
        <taxon>Pooideae</taxon>
        <taxon>Poodae</taxon>
        <taxon>Poeae</taxon>
        <taxon>Poeae Chloroplast Group 1 (Aveneae type)</taxon>
        <taxon>Aveninae</taxon>
        <taxon>Avena</taxon>
    </lineage>
</organism>
<sequence>MATRPLSYALLIALTTTTLPLVAPGATTFPHRALLQTQTCRPSGSIRGESGSCNTDNDSECCEDGRRYRTFACSPRVTGSTRASLTLNSFADGGDGGGRSSCDERFHPDSQMVVALSTGWFSRGRRCGSRVVIRAANGRTATATVVDECDSMHGCDDEHNFEPPCANNIVDGSPAVWKALGLDTDEGVVPVTWSEA</sequence>
<name>A0ACD5WP61_AVESA</name>
<evidence type="ECO:0000313" key="2">
    <source>
        <dbReference type="Proteomes" id="UP001732700"/>
    </source>
</evidence>
<protein>
    <submittedName>
        <fullName evidence="1">Uncharacterized protein</fullName>
    </submittedName>
</protein>
<reference evidence="1" key="1">
    <citation type="submission" date="2021-05" db="EMBL/GenBank/DDBJ databases">
        <authorList>
            <person name="Scholz U."/>
            <person name="Mascher M."/>
            <person name="Fiebig A."/>
        </authorList>
    </citation>
    <scope>NUCLEOTIDE SEQUENCE [LARGE SCALE GENOMIC DNA]</scope>
</reference>
<dbReference type="Proteomes" id="UP001732700">
    <property type="component" value="Chromosome 4C"/>
</dbReference>
<accession>A0ACD5WP61</accession>